<name>A0ABN9LGJ3_9NEOB</name>
<dbReference type="PANTHER" id="PTHR21615">
    <property type="entry name" value="CYCLIN N-TERMINAL DOMAIN-CONTAINING PROTEIN 1"/>
    <property type="match status" value="1"/>
</dbReference>
<protein>
    <recommendedName>
        <fullName evidence="1">Cyclin N-terminal domain-containing protein</fullName>
    </recommendedName>
</protein>
<dbReference type="InterPro" id="IPR006671">
    <property type="entry name" value="Cyclin_N"/>
</dbReference>
<dbReference type="PANTHER" id="PTHR21615:SF2">
    <property type="entry name" value="CYCLIN N-TERMINAL DOMAIN-CONTAINING PROTEIN 1"/>
    <property type="match status" value="1"/>
</dbReference>
<organism evidence="2 3">
    <name type="scientific">Ranitomeya imitator</name>
    <name type="common">mimic poison frog</name>
    <dbReference type="NCBI Taxonomy" id="111125"/>
    <lineage>
        <taxon>Eukaryota</taxon>
        <taxon>Metazoa</taxon>
        <taxon>Chordata</taxon>
        <taxon>Craniata</taxon>
        <taxon>Vertebrata</taxon>
        <taxon>Euteleostomi</taxon>
        <taxon>Amphibia</taxon>
        <taxon>Batrachia</taxon>
        <taxon>Anura</taxon>
        <taxon>Neobatrachia</taxon>
        <taxon>Hyloidea</taxon>
        <taxon>Dendrobatidae</taxon>
        <taxon>Dendrobatinae</taxon>
        <taxon>Ranitomeya</taxon>
    </lineage>
</organism>
<reference evidence="2" key="1">
    <citation type="submission" date="2023-07" db="EMBL/GenBank/DDBJ databases">
        <authorList>
            <person name="Stuckert A."/>
        </authorList>
    </citation>
    <scope>NUCLEOTIDE SEQUENCE</scope>
</reference>
<comment type="caution">
    <text evidence="2">The sequence shown here is derived from an EMBL/GenBank/DDBJ whole genome shotgun (WGS) entry which is preliminary data.</text>
</comment>
<dbReference type="Gene3D" id="1.10.472.10">
    <property type="entry name" value="Cyclin-like"/>
    <property type="match status" value="1"/>
</dbReference>
<evidence type="ECO:0000259" key="1">
    <source>
        <dbReference type="Pfam" id="PF00134"/>
    </source>
</evidence>
<dbReference type="Proteomes" id="UP001176940">
    <property type="component" value="Unassembled WGS sequence"/>
</dbReference>
<dbReference type="SUPFAM" id="SSF47954">
    <property type="entry name" value="Cyclin-like"/>
    <property type="match status" value="1"/>
</dbReference>
<dbReference type="EMBL" id="CAUEEQ010018360">
    <property type="protein sequence ID" value="CAJ0940871.1"/>
    <property type="molecule type" value="Genomic_DNA"/>
</dbReference>
<dbReference type="InterPro" id="IPR036915">
    <property type="entry name" value="Cyclin-like_sf"/>
</dbReference>
<dbReference type="CDD" id="cd20541">
    <property type="entry name" value="CYCLIN_CNTD1"/>
    <property type="match status" value="1"/>
</dbReference>
<accession>A0ABN9LGJ3</accession>
<evidence type="ECO:0000313" key="3">
    <source>
        <dbReference type="Proteomes" id="UP001176940"/>
    </source>
</evidence>
<sequence length="306" mass="35161">MNQMPLKSNRGSLLPGTVFGIAPSDVIEDILIGLANDNELSLDHLSEHTGSFKQPKVIELVFLLSKHWGQDNSTKYQAVELLDRFMIFHVEELYKSSARSLNRRWDLMKANLCNMFILHLVSCIQITSKLHFHYNIVNNHMVLQFLRSADYSYKKEDVLRSELTVLKTLNFQINIHSPLTYVEILLEVLGHNGCSLRLKDMHEICVMVLDLVYLLRTPMYDAVLKASMDLSTPTSLQRSTFLPVKEDHMLLGTGVISASTFIIHPDSWNQKESIGQWKPWKRRDLYENLQKSLKGSECLKDAVLET</sequence>
<proteinExistence type="predicted"/>
<keyword evidence="3" id="KW-1185">Reference proteome</keyword>
<dbReference type="Pfam" id="PF00134">
    <property type="entry name" value="Cyclin_N"/>
    <property type="match status" value="1"/>
</dbReference>
<gene>
    <name evidence="2" type="ORF">RIMI_LOCUS9016214</name>
</gene>
<feature type="domain" description="Cyclin N-terminal" evidence="1">
    <location>
        <begin position="57"/>
        <end position="174"/>
    </location>
</feature>
<evidence type="ECO:0000313" key="2">
    <source>
        <dbReference type="EMBL" id="CAJ0940871.1"/>
    </source>
</evidence>